<keyword evidence="1" id="KW-0472">Membrane</keyword>
<keyword evidence="4" id="KW-1185">Reference proteome</keyword>
<proteinExistence type="predicted"/>
<dbReference type="EMBL" id="CP018154">
    <property type="protein sequence ID" value="APG61820.1"/>
    <property type="molecule type" value="Genomic_DNA"/>
</dbReference>
<dbReference type="PANTHER" id="PTHR31302:SF0">
    <property type="entry name" value="TRANSMEMBRANE PROTEIN WITH METALLOPHOSPHOESTERASE DOMAIN"/>
    <property type="match status" value="1"/>
</dbReference>
<evidence type="ECO:0000313" key="4">
    <source>
        <dbReference type="Proteomes" id="UP000242561"/>
    </source>
</evidence>
<keyword evidence="1" id="KW-1133">Transmembrane helix</keyword>
<feature type="domain" description="Calcineurin-like phosphoesterase" evidence="2">
    <location>
        <begin position="55"/>
        <end position="218"/>
    </location>
</feature>
<dbReference type="Gene3D" id="3.60.21.10">
    <property type="match status" value="1"/>
</dbReference>
<dbReference type="Pfam" id="PF00149">
    <property type="entry name" value="Metallophos"/>
    <property type="match status" value="1"/>
</dbReference>
<evidence type="ECO:0000256" key="1">
    <source>
        <dbReference type="SAM" id="Phobius"/>
    </source>
</evidence>
<dbReference type="InterPro" id="IPR051158">
    <property type="entry name" value="Metallophosphoesterase_sf"/>
</dbReference>
<dbReference type="KEGG" id="sphl:LPB140_02085"/>
<dbReference type="RefSeq" id="WP_072558467.1">
    <property type="nucleotide sequence ID" value="NZ_CP018154.1"/>
</dbReference>
<feature type="transmembrane region" description="Helical" evidence="1">
    <location>
        <begin position="12"/>
        <end position="31"/>
    </location>
</feature>
<sequence>MKSFALSKKIWLLLGLIFLGLCLIGYMYFIAISDPIIRRANIIISNDSGVKNGTKILLVSDIHVAGPDMPPHRLAKIVSQINAQNADMVVFAGDFVSDKLVSTRYYETAQAVAPLEKLTAPMGVIAVMGNHDHWRDANEMRQELRRQNIRILDNEAAQIGPFNIGGVDDLFTQHMDLSKTLAAMNEQNGFPIIISHSPDLTAQLPDKKLLILAGHTHCGQISLPFFGPIFTASKYGNRYACGLMKEGKKTIIVGAGLGTSILPLRLGARPDMWLITLKTQTP</sequence>
<name>A0A1L3J9M6_9SPHN</name>
<dbReference type="InterPro" id="IPR004843">
    <property type="entry name" value="Calcineurin-like_PHP"/>
</dbReference>
<dbReference type="PANTHER" id="PTHR31302">
    <property type="entry name" value="TRANSMEMBRANE PROTEIN WITH METALLOPHOSPHOESTERASE DOMAIN-RELATED"/>
    <property type="match status" value="1"/>
</dbReference>
<dbReference type="AlphaFoldDB" id="A0A1L3J9M6"/>
<dbReference type="Proteomes" id="UP000242561">
    <property type="component" value="Chromosome"/>
</dbReference>
<organism evidence="3 4">
    <name type="scientific">Sphingorhabdus lutea</name>
    <dbReference type="NCBI Taxonomy" id="1913578"/>
    <lineage>
        <taxon>Bacteria</taxon>
        <taxon>Pseudomonadati</taxon>
        <taxon>Pseudomonadota</taxon>
        <taxon>Alphaproteobacteria</taxon>
        <taxon>Sphingomonadales</taxon>
        <taxon>Sphingomonadaceae</taxon>
        <taxon>Sphingorhabdus</taxon>
    </lineage>
</organism>
<keyword evidence="1" id="KW-0812">Transmembrane</keyword>
<accession>A0A1L3J9M6</accession>
<dbReference type="STRING" id="1913578.LPB140_02085"/>
<reference evidence="3 4" key="1">
    <citation type="submission" date="2016-11" db="EMBL/GenBank/DDBJ databases">
        <title>Sphingorhabdus sp. LPB0140, isolated from marine environment.</title>
        <authorList>
            <person name="Kim E."/>
            <person name="Yi H."/>
        </authorList>
    </citation>
    <scope>NUCLEOTIDE SEQUENCE [LARGE SCALE GENOMIC DNA]</scope>
    <source>
        <strain evidence="3 4">LPB0140</strain>
    </source>
</reference>
<gene>
    <name evidence="3" type="ORF">LPB140_02085</name>
</gene>
<dbReference type="SUPFAM" id="SSF56300">
    <property type="entry name" value="Metallo-dependent phosphatases"/>
    <property type="match status" value="1"/>
</dbReference>
<protein>
    <recommendedName>
        <fullName evidence="2">Calcineurin-like phosphoesterase domain-containing protein</fullName>
    </recommendedName>
</protein>
<dbReference type="CDD" id="cd07385">
    <property type="entry name" value="MPP_YkuE_C"/>
    <property type="match status" value="1"/>
</dbReference>
<evidence type="ECO:0000313" key="3">
    <source>
        <dbReference type="EMBL" id="APG61820.1"/>
    </source>
</evidence>
<dbReference type="InterPro" id="IPR029052">
    <property type="entry name" value="Metallo-depent_PP-like"/>
</dbReference>
<dbReference type="GO" id="GO:0016787">
    <property type="term" value="F:hydrolase activity"/>
    <property type="evidence" value="ECO:0007669"/>
    <property type="project" value="InterPro"/>
</dbReference>
<evidence type="ECO:0000259" key="2">
    <source>
        <dbReference type="Pfam" id="PF00149"/>
    </source>
</evidence>